<proteinExistence type="predicted"/>
<gene>
    <name evidence="1" type="ORF">EVAR_57559_1</name>
</gene>
<evidence type="ECO:0000313" key="2">
    <source>
        <dbReference type="Proteomes" id="UP000299102"/>
    </source>
</evidence>
<keyword evidence="2" id="KW-1185">Reference proteome</keyword>
<organism evidence="1 2">
    <name type="scientific">Eumeta variegata</name>
    <name type="common">Bagworm moth</name>
    <name type="synonym">Eumeta japonica</name>
    <dbReference type="NCBI Taxonomy" id="151549"/>
    <lineage>
        <taxon>Eukaryota</taxon>
        <taxon>Metazoa</taxon>
        <taxon>Ecdysozoa</taxon>
        <taxon>Arthropoda</taxon>
        <taxon>Hexapoda</taxon>
        <taxon>Insecta</taxon>
        <taxon>Pterygota</taxon>
        <taxon>Neoptera</taxon>
        <taxon>Endopterygota</taxon>
        <taxon>Lepidoptera</taxon>
        <taxon>Glossata</taxon>
        <taxon>Ditrysia</taxon>
        <taxon>Tineoidea</taxon>
        <taxon>Psychidae</taxon>
        <taxon>Oiketicinae</taxon>
        <taxon>Eumeta</taxon>
    </lineage>
</organism>
<comment type="caution">
    <text evidence="1">The sequence shown here is derived from an EMBL/GenBank/DDBJ whole genome shotgun (WGS) entry which is preliminary data.</text>
</comment>
<reference evidence="1 2" key="1">
    <citation type="journal article" date="2019" name="Commun. Biol.">
        <title>The bagworm genome reveals a unique fibroin gene that provides high tensile strength.</title>
        <authorList>
            <person name="Kono N."/>
            <person name="Nakamura H."/>
            <person name="Ohtoshi R."/>
            <person name="Tomita M."/>
            <person name="Numata K."/>
            <person name="Arakawa K."/>
        </authorList>
    </citation>
    <scope>NUCLEOTIDE SEQUENCE [LARGE SCALE GENOMIC DNA]</scope>
</reference>
<dbReference type="EMBL" id="BGZK01002468">
    <property type="protein sequence ID" value="GBP94144.1"/>
    <property type="molecule type" value="Genomic_DNA"/>
</dbReference>
<protein>
    <submittedName>
        <fullName evidence="1">Uncharacterized protein</fullName>
    </submittedName>
</protein>
<sequence length="153" mass="17482">MHGLRQVEIVEVNCEENTQSPRTTKPYAAYLVPDSDIVHVSNLRFERSKVRPPVSSPPLRGKAFSDICCQLPARGVRWPISGETRWPPCFRAESVLKYNEKLRFYPPSAHIRDYALHLVEYRRRTDIPPPEIAGTGGTLAALESRYRTYTQNA</sequence>
<evidence type="ECO:0000313" key="1">
    <source>
        <dbReference type="EMBL" id="GBP94144.1"/>
    </source>
</evidence>
<name>A0A4C2A4I9_EUMVA</name>
<accession>A0A4C2A4I9</accession>
<dbReference type="Proteomes" id="UP000299102">
    <property type="component" value="Unassembled WGS sequence"/>
</dbReference>
<dbReference type="AlphaFoldDB" id="A0A4C2A4I9"/>